<evidence type="ECO:0000313" key="3">
    <source>
        <dbReference type="Proteomes" id="UP000579523"/>
    </source>
</evidence>
<comment type="caution">
    <text evidence="2">The sequence shown here is derived from an EMBL/GenBank/DDBJ whole genome shotgun (WGS) entry which is preliminary data.</text>
</comment>
<evidence type="ECO:0000313" key="2">
    <source>
        <dbReference type="EMBL" id="MBB4903473.1"/>
    </source>
</evidence>
<proteinExistence type="predicted"/>
<dbReference type="RefSeq" id="WP_184829521.1">
    <property type="nucleotide sequence ID" value="NZ_BMTK01000041.1"/>
</dbReference>
<sequence length="463" mass="51804">MDDFMKDEWDWEAEEEEEEEDFDADEDAQRVREAAELADTDPERGIPALLALIADTDLGTVDDLEHRATALDHLLSRGGSAARAAWWVIDTSGPWREMQRVYWVSGKYEGPTQPKLTEDERRQEHIAALRHLVAASDLQEDLRWPAIGELIDKEGRKGYEAVKSLAPDVDIAHLATGAYGVDDNHAHGIARWVAGDQDQPTEVRAEAAEWLLDEEAWCADDAVADALRGMPIGAYGRRKLLVKLLEIENAHLETTDPEGFEQQQDRDRAKGFPDAVRLAVEEAGRNYCAGPLDDLLQSWVDAALGDRWEERWPSTYRVVDDAAEQLLSIAFHHQELRKRLAADRTSENPDADWHPLLVRRAYPRPAQESLFRSIAEDGYFAFKTTPECQFALCRAAGDTPGPVDWELTVFQGGAASAMSFSGRLLVQGEQTFIHFPDELNAHPDWSAQLITGLSVISRAELSG</sequence>
<dbReference type="EMBL" id="JACHJI010000030">
    <property type="protein sequence ID" value="MBB4903473.1"/>
    <property type="molecule type" value="Genomic_DNA"/>
</dbReference>
<protein>
    <submittedName>
        <fullName evidence="2">Uncharacterized protein</fullName>
    </submittedName>
</protein>
<dbReference type="Proteomes" id="UP000579523">
    <property type="component" value="Unassembled WGS sequence"/>
</dbReference>
<keyword evidence="3" id="KW-1185">Reference proteome</keyword>
<feature type="region of interest" description="Disordered" evidence="1">
    <location>
        <begin position="1"/>
        <end position="40"/>
    </location>
</feature>
<feature type="compositionally biased region" description="Acidic residues" evidence="1">
    <location>
        <begin position="9"/>
        <end position="26"/>
    </location>
</feature>
<dbReference type="AlphaFoldDB" id="A0A7W7PYC7"/>
<evidence type="ECO:0000256" key="1">
    <source>
        <dbReference type="SAM" id="MobiDB-lite"/>
    </source>
</evidence>
<name>A0A7W7PYC7_9ACTN</name>
<gene>
    <name evidence="2" type="ORF">FHS37_007570</name>
</gene>
<accession>A0A7W7PYC7</accession>
<reference evidence="2 3" key="1">
    <citation type="submission" date="2020-08" db="EMBL/GenBank/DDBJ databases">
        <title>Genomic Encyclopedia of Type Strains, Phase III (KMG-III): the genomes of soil and plant-associated and newly described type strains.</title>
        <authorList>
            <person name="Whitman W."/>
        </authorList>
    </citation>
    <scope>NUCLEOTIDE SEQUENCE [LARGE SCALE GENOMIC DNA]</scope>
    <source>
        <strain evidence="2 3">CECT 3273</strain>
    </source>
</reference>
<organism evidence="2 3">
    <name type="scientific">Streptomyces griseomycini</name>
    <dbReference type="NCBI Taxonomy" id="66895"/>
    <lineage>
        <taxon>Bacteria</taxon>
        <taxon>Bacillati</taxon>
        <taxon>Actinomycetota</taxon>
        <taxon>Actinomycetes</taxon>
        <taxon>Kitasatosporales</taxon>
        <taxon>Streptomycetaceae</taxon>
        <taxon>Streptomyces</taxon>
    </lineage>
</organism>